<sequence length="149" mass="16448">MAGVLHNPLVSGILLQSRIPLISSARALGVRLGWSRTGLPKEEPLCILAADRIGYAWSKCNISVRFPIPLHQSRSHLPRCQPSESSSELYASQLACMTPGEQSPLFRPWRRALATIVRDTDSLCMRLPACAGVEVLLSFPAKLWILCTR</sequence>
<organism evidence="1 2">
    <name type="scientific">Lophiostoma macrostomum CBS 122681</name>
    <dbReference type="NCBI Taxonomy" id="1314788"/>
    <lineage>
        <taxon>Eukaryota</taxon>
        <taxon>Fungi</taxon>
        <taxon>Dikarya</taxon>
        <taxon>Ascomycota</taxon>
        <taxon>Pezizomycotina</taxon>
        <taxon>Dothideomycetes</taxon>
        <taxon>Pleosporomycetidae</taxon>
        <taxon>Pleosporales</taxon>
        <taxon>Lophiostomataceae</taxon>
        <taxon>Lophiostoma</taxon>
    </lineage>
</organism>
<evidence type="ECO:0000313" key="1">
    <source>
        <dbReference type="EMBL" id="KAF2660158.1"/>
    </source>
</evidence>
<accession>A0A6A6TML9</accession>
<protein>
    <submittedName>
        <fullName evidence="1">Uncharacterized protein</fullName>
    </submittedName>
</protein>
<evidence type="ECO:0000313" key="2">
    <source>
        <dbReference type="Proteomes" id="UP000799324"/>
    </source>
</evidence>
<dbReference type="AlphaFoldDB" id="A0A6A6TML9"/>
<gene>
    <name evidence="1" type="ORF">K491DRAFT_93584</name>
</gene>
<reference evidence="1" key="1">
    <citation type="journal article" date="2020" name="Stud. Mycol.">
        <title>101 Dothideomycetes genomes: a test case for predicting lifestyles and emergence of pathogens.</title>
        <authorList>
            <person name="Haridas S."/>
            <person name="Albert R."/>
            <person name="Binder M."/>
            <person name="Bloem J."/>
            <person name="Labutti K."/>
            <person name="Salamov A."/>
            <person name="Andreopoulos B."/>
            <person name="Baker S."/>
            <person name="Barry K."/>
            <person name="Bills G."/>
            <person name="Bluhm B."/>
            <person name="Cannon C."/>
            <person name="Castanera R."/>
            <person name="Culley D."/>
            <person name="Daum C."/>
            <person name="Ezra D."/>
            <person name="Gonzalez J."/>
            <person name="Henrissat B."/>
            <person name="Kuo A."/>
            <person name="Liang C."/>
            <person name="Lipzen A."/>
            <person name="Lutzoni F."/>
            <person name="Magnuson J."/>
            <person name="Mondo S."/>
            <person name="Nolan M."/>
            <person name="Ohm R."/>
            <person name="Pangilinan J."/>
            <person name="Park H.-J."/>
            <person name="Ramirez L."/>
            <person name="Alfaro M."/>
            <person name="Sun H."/>
            <person name="Tritt A."/>
            <person name="Yoshinaga Y."/>
            <person name="Zwiers L.-H."/>
            <person name="Turgeon B."/>
            <person name="Goodwin S."/>
            <person name="Spatafora J."/>
            <person name="Crous P."/>
            <person name="Grigoriev I."/>
        </authorList>
    </citation>
    <scope>NUCLEOTIDE SEQUENCE</scope>
    <source>
        <strain evidence="1">CBS 122681</strain>
    </source>
</reference>
<keyword evidence="2" id="KW-1185">Reference proteome</keyword>
<dbReference type="Proteomes" id="UP000799324">
    <property type="component" value="Unassembled WGS sequence"/>
</dbReference>
<name>A0A6A6TML9_9PLEO</name>
<dbReference type="EMBL" id="MU004301">
    <property type="protein sequence ID" value="KAF2660158.1"/>
    <property type="molecule type" value="Genomic_DNA"/>
</dbReference>
<proteinExistence type="predicted"/>